<gene>
    <name evidence="1" type="ORF">Ade02nite_66700</name>
</gene>
<comment type="caution">
    <text evidence="1">The sequence shown here is derived from an EMBL/GenBank/DDBJ whole genome shotgun (WGS) entry which is preliminary data.</text>
</comment>
<name>A0ABQ3YDG2_9ACTN</name>
<sequence length="82" mass="9214">MGWLVLTHDQTRGHGFHTPVVASTITITIATSAYPFQGLPPEAMRDTLARWITRTMDLDPPVSIMYVRKITYGTRLTVQLAQ</sequence>
<evidence type="ECO:0000313" key="1">
    <source>
        <dbReference type="EMBL" id="GID78029.1"/>
    </source>
</evidence>
<proteinExistence type="predicted"/>
<protein>
    <submittedName>
        <fullName evidence="1">Uncharacterized protein</fullName>
    </submittedName>
</protein>
<reference evidence="1 2" key="1">
    <citation type="submission" date="2021-01" db="EMBL/GenBank/DDBJ databases">
        <title>Whole genome shotgun sequence of Actinoplanes deccanensis NBRC 13994.</title>
        <authorList>
            <person name="Komaki H."/>
            <person name="Tamura T."/>
        </authorList>
    </citation>
    <scope>NUCLEOTIDE SEQUENCE [LARGE SCALE GENOMIC DNA]</scope>
    <source>
        <strain evidence="1 2">NBRC 13994</strain>
    </source>
</reference>
<dbReference type="EMBL" id="BOMI01000134">
    <property type="protein sequence ID" value="GID78029.1"/>
    <property type="molecule type" value="Genomic_DNA"/>
</dbReference>
<keyword evidence="2" id="KW-1185">Reference proteome</keyword>
<evidence type="ECO:0000313" key="2">
    <source>
        <dbReference type="Proteomes" id="UP000609879"/>
    </source>
</evidence>
<accession>A0ABQ3YDG2</accession>
<dbReference type="Proteomes" id="UP000609879">
    <property type="component" value="Unassembled WGS sequence"/>
</dbReference>
<organism evidence="1 2">
    <name type="scientific">Paractinoplanes deccanensis</name>
    <dbReference type="NCBI Taxonomy" id="113561"/>
    <lineage>
        <taxon>Bacteria</taxon>
        <taxon>Bacillati</taxon>
        <taxon>Actinomycetota</taxon>
        <taxon>Actinomycetes</taxon>
        <taxon>Micromonosporales</taxon>
        <taxon>Micromonosporaceae</taxon>
        <taxon>Paractinoplanes</taxon>
    </lineage>
</organism>